<evidence type="ECO:0000313" key="8">
    <source>
        <dbReference type="Proteomes" id="UP001589627"/>
    </source>
</evidence>
<evidence type="ECO:0000313" key="7">
    <source>
        <dbReference type="EMBL" id="MFB9840440.1"/>
    </source>
</evidence>
<evidence type="ECO:0000259" key="6">
    <source>
        <dbReference type="PROSITE" id="PS51755"/>
    </source>
</evidence>
<dbReference type="Gene3D" id="1.10.10.10">
    <property type="entry name" value="Winged helix-like DNA-binding domain superfamily/Winged helix DNA-binding domain"/>
    <property type="match status" value="1"/>
</dbReference>
<comment type="caution">
    <text evidence="7">The sequence shown here is derived from an EMBL/GenBank/DDBJ whole genome shotgun (WGS) entry which is preliminary data.</text>
</comment>
<dbReference type="PANTHER" id="PTHR35807">
    <property type="entry name" value="TRANSCRIPTIONAL REGULATOR REDD-RELATED"/>
    <property type="match status" value="1"/>
</dbReference>
<dbReference type="InterPro" id="IPR001867">
    <property type="entry name" value="OmpR/PhoB-type_DNA-bd"/>
</dbReference>
<dbReference type="Proteomes" id="UP001589627">
    <property type="component" value="Unassembled WGS sequence"/>
</dbReference>
<dbReference type="SUPFAM" id="SSF48452">
    <property type="entry name" value="TPR-like"/>
    <property type="match status" value="1"/>
</dbReference>
<evidence type="ECO:0000256" key="3">
    <source>
        <dbReference type="ARBA" id="ARBA00023125"/>
    </source>
</evidence>
<organism evidence="7 8">
    <name type="scientific">Actinoallomurus acaciae</name>
    <dbReference type="NCBI Taxonomy" id="502577"/>
    <lineage>
        <taxon>Bacteria</taxon>
        <taxon>Bacillati</taxon>
        <taxon>Actinomycetota</taxon>
        <taxon>Actinomycetes</taxon>
        <taxon>Streptosporangiales</taxon>
        <taxon>Thermomonosporaceae</taxon>
        <taxon>Actinoallomurus</taxon>
    </lineage>
</organism>
<dbReference type="InterPro" id="IPR011990">
    <property type="entry name" value="TPR-like_helical_dom_sf"/>
</dbReference>
<feature type="domain" description="OmpR/PhoB-type" evidence="6">
    <location>
        <begin position="1"/>
        <end position="98"/>
    </location>
</feature>
<keyword evidence="2" id="KW-0805">Transcription regulation</keyword>
<dbReference type="InterPro" id="IPR016032">
    <property type="entry name" value="Sig_transdc_resp-reg_C-effctor"/>
</dbReference>
<keyword evidence="3 5" id="KW-0238">DNA-binding</keyword>
<accession>A0ABV5YZK4</accession>
<dbReference type="Pfam" id="PF03704">
    <property type="entry name" value="BTAD"/>
    <property type="match status" value="1"/>
</dbReference>
<feature type="non-terminal residue" evidence="7">
    <location>
        <position position="215"/>
    </location>
</feature>
<dbReference type="InterPro" id="IPR036388">
    <property type="entry name" value="WH-like_DNA-bd_sf"/>
</dbReference>
<feature type="DNA-binding region" description="OmpR/PhoB-type" evidence="5">
    <location>
        <begin position="1"/>
        <end position="98"/>
    </location>
</feature>
<evidence type="ECO:0000256" key="5">
    <source>
        <dbReference type="PROSITE-ProRule" id="PRU01091"/>
    </source>
</evidence>
<evidence type="ECO:0000256" key="2">
    <source>
        <dbReference type="ARBA" id="ARBA00023015"/>
    </source>
</evidence>
<name>A0ABV5YZK4_9ACTN</name>
<reference evidence="7 8" key="1">
    <citation type="submission" date="2024-09" db="EMBL/GenBank/DDBJ databases">
        <authorList>
            <person name="Sun Q."/>
            <person name="Mori K."/>
        </authorList>
    </citation>
    <scope>NUCLEOTIDE SEQUENCE [LARGE SCALE GENOMIC DNA]</scope>
    <source>
        <strain evidence="7 8">TBRC 0563</strain>
    </source>
</reference>
<dbReference type="InterPro" id="IPR051677">
    <property type="entry name" value="AfsR-DnrI-RedD_regulator"/>
</dbReference>
<dbReference type="InterPro" id="IPR005158">
    <property type="entry name" value="BTAD"/>
</dbReference>
<keyword evidence="8" id="KW-1185">Reference proteome</keyword>
<dbReference type="SUPFAM" id="SSF46894">
    <property type="entry name" value="C-terminal effector domain of the bipartite response regulators"/>
    <property type="match status" value="1"/>
</dbReference>
<dbReference type="SMART" id="SM01043">
    <property type="entry name" value="BTAD"/>
    <property type="match status" value="1"/>
</dbReference>
<comment type="similarity">
    <text evidence="1">Belongs to the AfsR/DnrI/RedD regulatory family.</text>
</comment>
<evidence type="ECO:0000256" key="1">
    <source>
        <dbReference type="ARBA" id="ARBA00005820"/>
    </source>
</evidence>
<dbReference type="CDD" id="cd15831">
    <property type="entry name" value="BTAD"/>
    <property type="match status" value="1"/>
</dbReference>
<dbReference type="RefSeq" id="WP_378213661.1">
    <property type="nucleotide sequence ID" value="NZ_JBHLZP010001088.1"/>
</dbReference>
<evidence type="ECO:0000256" key="4">
    <source>
        <dbReference type="ARBA" id="ARBA00023163"/>
    </source>
</evidence>
<gene>
    <name evidence="7" type="ORF">ACFFNX_50680</name>
</gene>
<protein>
    <submittedName>
        <fullName evidence="7">BTAD domain-containing putative transcriptional regulator</fullName>
    </submittedName>
</protein>
<dbReference type="PANTHER" id="PTHR35807:SF1">
    <property type="entry name" value="TRANSCRIPTIONAL REGULATOR REDD"/>
    <property type="match status" value="1"/>
</dbReference>
<keyword evidence="4" id="KW-0804">Transcription</keyword>
<dbReference type="PROSITE" id="PS51755">
    <property type="entry name" value="OMPR_PHOB"/>
    <property type="match status" value="1"/>
</dbReference>
<dbReference type="EMBL" id="JBHLZP010001088">
    <property type="protein sequence ID" value="MFB9840440.1"/>
    <property type="molecule type" value="Genomic_DNA"/>
</dbReference>
<dbReference type="SMART" id="SM00862">
    <property type="entry name" value="Trans_reg_C"/>
    <property type="match status" value="1"/>
</dbReference>
<proteinExistence type="inferred from homology"/>
<dbReference type="Gene3D" id="1.25.40.10">
    <property type="entry name" value="Tetratricopeptide repeat domain"/>
    <property type="match status" value="1"/>
</dbReference>
<sequence length="215" mass="23675">MSDRPMRFGVLGPLVVRTEGGNARLGGTKQRLVLAALLLAGGRPVSTDKLVDTLWPERPPRSAVANLHTYVSGLRSCLPPVPDGHRVRRHADGYSISLLPGELDLQVFEELLDESARRKAAGRPGDAESRIAEALALWRGEPLEDLPPSPLWQAEAARLVERWLEAVEERCALRLSAGRHAENIAELRSLLVRHPLREGLWQQLMLALHAGGRQA</sequence>